<organism evidence="1 2">
    <name type="scientific">Russula earlei</name>
    <dbReference type="NCBI Taxonomy" id="71964"/>
    <lineage>
        <taxon>Eukaryota</taxon>
        <taxon>Fungi</taxon>
        <taxon>Dikarya</taxon>
        <taxon>Basidiomycota</taxon>
        <taxon>Agaricomycotina</taxon>
        <taxon>Agaricomycetes</taxon>
        <taxon>Russulales</taxon>
        <taxon>Russulaceae</taxon>
        <taxon>Russula</taxon>
    </lineage>
</organism>
<evidence type="ECO:0000313" key="1">
    <source>
        <dbReference type="EMBL" id="KAI9464780.1"/>
    </source>
</evidence>
<protein>
    <submittedName>
        <fullName evidence="1">Uncharacterized protein</fullName>
    </submittedName>
</protein>
<sequence>MFGESESESPRVPSPWDVVLASTSVDKLYYHQDELLLPKLAAEVEEGNVEYKLHLISPSTARFARLVTQMKWRILEGGGQAIYELGVADSGTLVGLAPDDLRATLDTLHAMAAEIGARVLISKEIEVNVTDVLKVGFRAHVDKRHGSRDSRRSTVKVDSKAQAVPIEQVSPYPFDSATASSTPSSLDSTSSLGTDMCSLASDSSPPSSPSLPASSVGIPVSETAHEDDSLLIFPLLADCSPRCLTPAGSTITGRESFIGYNHIGDIPEKPPSRVRNRLNTRELHHVPYEGDVGTEPVAIVVTAVDALPDSDDLLLTAFGQLEVSDSPSVPEVPKRTIVEALIIRELEAEEGFLDFSSF</sequence>
<dbReference type="EMBL" id="JAGFNK010000148">
    <property type="protein sequence ID" value="KAI9464780.1"/>
    <property type="molecule type" value="Genomic_DNA"/>
</dbReference>
<accession>A0ACC0U5F5</accession>
<name>A0ACC0U5F5_9AGAM</name>
<keyword evidence="2" id="KW-1185">Reference proteome</keyword>
<comment type="caution">
    <text evidence="1">The sequence shown here is derived from an EMBL/GenBank/DDBJ whole genome shotgun (WGS) entry which is preliminary data.</text>
</comment>
<proteinExistence type="predicted"/>
<dbReference type="Proteomes" id="UP001207468">
    <property type="component" value="Unassembled WGS sequence"/>
</dbReference>
<evidence type="ECO:0000313" key="2">
    <source>
        <dbReference type="Proteomes" id="UP001207468"/>
    </source>
</evidence>
<gene>
    <name evidence="1" type="ORF">F5148DRAFT_1209628</name>
</gene>
<reference evidence="1" key="1">
    <citation type="submission" date="2021-03" db="EMBL/GenBank/DDBJ databases">
        <title>Evolutionary priming and transition to the ectomycorrhizal habit in an iconic lineage of mushroom-forming fungi: is preadaptation a requirement?</title>
        <authorList>
            <consortium name="DOE Joint Genome Institute"/>
            <person name="Looney B.P."/>
            <person name="Miyauchi S."/>
            <person name="Morin E."/>
            <person name="Drula E."/>
            <person name="Courty P.E."/>
            <person name="Chicoki N."/>
            <person name="Fauchery L."/>
            <person name="Kohler A."/>
            <person name="Kuo A."/>
            <person name="LaButti K."/>
            <person name="Pangilinan J."/>
            <person name="Lipzen A."/>
            <person name="Riley R."/>
            <person name="Andreopoulos W."/>
            <person name="He G."/>
            <person name="Johnson J."/>
            <person name="Barry K.W."/>
            <person name="Grigoriev I.V."/>
            <person name="Nagy L."/>
            <person name="Hibbett D."/>
            <person name="Henrissat B."/>
            <person name="Matheny P.B."/>
            <person name="Labbe J."/>
            <person name="Martin A.F."/>
        </authorList>
    </citation>
    <scope>NUCLEOTIDE SEQUENCE</scope>
    <source>
        <strain evidence="1">BPL698</strain>
    </source>
</reference>